<dbReference type="Proteomes" id="UP001420932">
    <property type="component" value="Unassembled WGS sequence"/>
</dbReference>
<dbReference type="Gene3D" id="3.30.70.330">
    <property type="match status" value="1"/>
</dbReference>
<proteinExistence type="predicted"/>
<dbReference type="Pfam" id="PF00076">
    <property type="entry name" value="RRM_1"/>
    <property type="match status" value="1"/>
</dbReference>
<accession>A0AAP0KXJ4</accession>
<gene>
    <name evidence="6" type="ORF">Syun_006929</name>
</gene>
<evidence type="ECO:0000256" key="1">
    <source>
        <dbReference type="ARBA" id="ARBA00004123"/>
    </source>
</evidence>
<feature type="domain" description="RRM" evidence="5">
    <location>
        <begin position="262"/>
        <end position="304"/>
    </location>
</feature>
<dbReference type="EMBL" id="JBBNAF010000003">
    <property type="protein sequence ID" value="KAK9160588.1"/>
    <property type="molecule type" value="Genomic_DNA"/>
</dbReference>
<dbReference type="GO" id="GO:0010468">
    <property type="term" value="P:regulation of gene expression"/>
    <property type="evidence" value="ECO:0007669"/>
    <property type="project" value="TreeGrafter"/>
</dbReference>
<sequence length="515" mass="56874">MFSLNFCVCQYWESEDFQARSRQATENRNTEVEGPGTGPSKHGGGSVSFVTTQERLAIHPRRPPSVNDLYLHLHTDRLQSRRQELTQATPKQSVDDEAVYLNVAGESSKGRVYGLGSVGRKKRRYGAPGASTSETPDVVPRPEFNVVAEQLRKVMEFMQQHLGMNMDEVGLSQQQPPPPPPHDQQQPPQIDPVDPPQQGDNVGRETQLRYTEDKWTMNVPAVDGGLLKPDVVEGTDDEVPYFVEIKRTIPKGSVQSKDFKTKKIFVGGVPTTVSEDEFKNFFSKHGKVVEHHIIRDHNTNRSRGTPGLGGRLGGYGGYSGGSELGGGYGGFGGSGLGAYRGNAIRFESILCIDSTAYIASLITILTELSEALMSSPDENGDFVKLESSLSLKGKNAAMVLCWLLGNGCLFAWNAMYELLCVLLYAYVFGKLPIVKYYRAKAASEGAEQIVGDLLLGGIQTEHAKKRNPFSVSDRISDDVFRDGTRSVSVPFLFQSETEFLQIRNGKFRFRFAVFL</sequence>
<keyword evidence="7" id="KW-1185">Reference proteome</keyword>
<protein>
    <recommendedName>
        <fullName evidence="5">RRM domain-containing protein</fullName>
    </recommendedName>
</protein>
<comment type="caution">
    <text evidence="6">The sequence shown here is derived from an EMBL/GenBank/DDBJ whole genome shotgun (WGS) entry which is preliminary data.</text>
</comment>
<name>A0AAP0KXJ4_9MAGN</name>
<comment type="subcellular location">
    <subcellularLocation>
        <location evidence="1">Nucleus</location>
    </subcellularLocation>
</comment>
<feature type="compositionally biased region" description="Gly residues" evidence="4">
    <location>
        <begin position="35"/>
        <end position="46"/>
    </location>
</feature>
<dbReference type="Pfam" id="PF03004">
    <property type="entry name" value="Transposase_24"/>
    <property type="match status" value="1"/>
</dbReference>
<feature type="compositionally biased region" description="Basic and acidic residues" evidence="4">
    <location>
        <begin position="20"/>
        <end position="31"/>
    </location>
</feature>
<dbReference type="GO" id="GO:0000785">
    <property type="term" value="C:chromatin"/>
    <property type="evidence" value="ECO:0007669"/>
    <property type="project" value="TreeGrafter"/>
</dbReference>
<evidence type="ECO:0000313" key="7">
    <source>
        <dbReference type="Proteomes" id="UP001420932"/>
    </source>
</evidence>
<organism evidence="6 7">
    <name type="scientific">Stephania yunnanensis</name>
    <dbReference type="NCBI Taxonomy" id="152371"/>
    <lineage>
        <taxon>Eukaryota</taxon>
        <taxon>Viridiplantae</taxon>
        <taxon>Streptophyta</taxon>
        <taxon>Embryophyta</taxon>
        <taxon>Tracheophyta</taxon>
        <taxon>Spermatophyta</taxon>
        <taxon>Magnoliopsida</taxon>
        <taxon>Ranunculales</taxon>
        <taxon>Menispermaceae</taxon>
        <taxon>Menispermoideae</taxon>
        <taxon>Cissampelideae</taxon>
        <taxon>Stephania</taxon>
    </lineage>
</organism>
<evidence type="ECO:0000313" key="6">
    <source>
        <dbReference type="EMBL" id="KAK9160588.1"/>
    </source>
</evidence>
<feature type="region of interest" description="Disordered" evidence="4">
    <location>
        <begin position="169"/>
        <end position="202"/>
    </location>
</feature>
<dbReference type="PANTHER" id="PTHR48033">
    <property type="entry name" value="RNA-BINDING (RRM/RBD/RNP MOTIFS) FAMILY PROTEIN"/>
    <property type="match status" value="1"/>
</dbReference>
<dbReference type="PANTHER" id="PTHR48033:SF4">
    <property type="entry name" value="OS08G0320100 PROTEIN"/>
    <property type="match status" value="1"/>
</dbReference>
<evidence type="ECO:0000259" key="5">
    <source>
        <dbReference type="PROSITE" id="PS50102"/>
    </source>
</evidence>
<keyword evidence="3" id="KW-0694">RNA-binding</keyword>
<keyword evidence="2" id="KW-0539">Nucleus</keyword>
<dbReference type="SUPFAM" id="SSF54928">
    <property type="entry name" value="RNA-binding domain, RBD"/>
    <property type="match status" value="1"/>
</dbReference>
<evidence type="ECO:0000256" key="4">
    <source>
        <dbReference type="SAM" id="MobiDB-lite"/>
    </source>
</evidence>
<dbReference type="InterPro" id="IPR000504">
    <property type="entry name" value="RRM_dom"/>
</dbReference>
<dbReference type="GO" id="GO:0005654">
    <property type="term" value="C:nucleoplasm"/>
    <property type="evidence" value="ECO:0007669"/>
    <property type="project" value="TreeGrafter"/>
</dbReference>
<dbReference type="AlphaFoldDB" id="A0AAP0KXJ4"/>
<dbReference type="InterPro" id="IPR035979">
    <property type="entry name" value="RBD_domain_sf"/>
</dbReference>
<reference evidence="6 7" key="1">
    <citation type="submission" date="2024-01" db="EMBL/GenBank/DDBJ databases">
        <title>Genome assemblies of Stephania.</title>
        <authorList>
            <person name="Yang L."/>
        </authorList>
    </citation>
    <scope>NUCLEOTIDE SEQUENCE [LARGE SCALE GENOMIC DNA]</scope>
    <source>
        <strain evidence="6">YNDBR</strain>
        <tissue evidence="6">Leaf</tissue>
    </source>
</reference>
<feature type="region of interest" description="Disordered" evidence="4">
    <location>
        <begin position="20"/>
        <end position="46"/>
    </location>
</feature>
<dbReference type="InterPro" id="IPR004252">
    <property type="entry name" value="Probable_transposase_24"/>
</dbReference>
<evidence type="ECO:0000256" key="2">
    <source>
        <dbReference type="ARBA" id="ARBA00023242"/>
    </source>
</evidence>
<evidence type="ECO:0000256" key="3">
    <source>
        <dbReference type="PROSITE-ProRule" id="PRU00176"/>
    </source>
</evidence>
<dbReference type="InterPro" id="IPR012677">
    <property type="entry name" value="Nucleotide-bd_a/b_plait_sf"/>
</dbReference>
<dbReference type="PROSITE" id="PS50102">
    <property type="entry name" value="RRM"/>
    <property type="match status" value="1"/>
</dbReference>
<dbReference type="GO" id="GO:0003723">
    <property type="term" value="F:RNA binding"/>
    <property type="evidence" value="ECO:0007669"/>
    <property type="project" value="UniProtKB-UniRule"/>
</dbReference>